<dbReference type="PANTHER" id="PTHR47933:SF11">
    <property type="entry name" value="PENTATRICOPEPTIDE REPEAT-CONTAINING PROTEIN 2"/>
    <property type="match status" value="1"/>
</dbReference>
<evidence type="ECO:0000313" key="4">
    <source>
        <dbReference type="Proteomes" id="UP000652761"/>
    </source>
</evidence>
<sequence>MLSTVSRRPSLLLFRRFLPFPWPSPHRPFSSSSAAATAAALTPCDRESSGSQGSAPTSIFDRENLVCELDSTPYRCSAAGVFRRFPSPKGFSFQAMPRSNTPVALRPDLAGRMRSTEDYLNNPDAVGALASLVASSCREGRDALKVFKAACLEGRCPSISVCNALLGALVDEGGDLQSVVFVYKEMVKGGVTADVQTLNYLIEALFQASRVDSAMVQFRRMKAKGCVPNSQTFELVMRNLCVNGRVDESVKVLDEMFECGSMKLFQLMKVMGVHPDSSVYGALICCLCENGDLNSAVHLLKEMLEKGLAPEANVHVSVVNGFCKLGKLDEATIFLDESNALKVEPYNALVQGYCGEALCESQNVGKAFEVLGRIVVSGYRPDEMLVGGCLPDEKTYYLLIHGFCTANMTRDAVLLFDQMIYLGFIPSAELVDALLSHLAKHSQRSKKRDAAAYVDWEQLQRCLLETPCPMFELGASS</sequence>
<dbReference type="EMBL" id="NMUH01000501">
    <property type="protein sequence ID" value="MQL80331.1"/>
    <property type="molecule type" value="Genomic_DNA"/>
</dbReference>
<evidence type="ECO:0008006" key="5">
    <source>
        <dbReference type="Google" id="ProtNLM"/>
    </source>
</evidence>
<dbReference type="PANTHER" id="PTHR47933">
    <property type="entry name" value="PENTATRICOPEPTIDE REPEAT-CONTAINING PROTEIN 1, MITOCHONDRIAL"/>
    <property type="match status" value="1"/>
</dbReference>
<evidence type="ECO:0000256" key="1">
    <source>
        <dbReference type="ARBA" id="ARBA00022737"/>
    </source>
</evidence>
<reference evidence="3" key="1">
    <citation type="submission" date="2017-07" db="EMBL/GenBank/DDBJ databases">
        <title>Taro Niue Genome Assembly and Annotation.</title>
        <authorList>
            <person name="Atibalentja N."/>
            <person name="Keating K."/>
            <person name="Fields C.J."/>
        </authorList>
    </citation>
    <scope>NUCLEOTIDE SEQUENCE</scope>
    <source>
        <strain evidence="3">Niue_2</strain>
        <tissue evidence="3">Leaf</tissue>
    </source>
</reference>
<dbReference type="InterPro" id="IPR051240">
    <property type="entry name" value="Mito_RNA-Proc/Resp"/>
</dbReference>
<organism evidence="3 4">
    <name type="scientific">Colocasia esculenta</name>
    <name type="common">Wild taro</name>
    <name type="synonym">Arum esculentum</name>
    <dbReference type="NCBI Taxonomy" id="4460"/>
    <lineage>
        <taxon>Eukaryota</taxon>
        <taxon>Viridiplantae</taxon>
        <taxon>Streptophyta</taxon>
        <taxon>Embryophyta</taxon>
        <taxon>Tracheophyta</taxon>
        <taxon>Spermatophyta</taxon>
        <taxon>Magnoliopsida</taxon>
        <taxon>Liliopsida</taxon>
        <taxon>Araceae</taxon>
        <taxon>Aroideae</taxon>
        <taxon>Colocasieae</taxon>
        <taxon>Colocasia</taxon>
    </lineage>
</organism>
<dbReference type="OrthoDB" id="185373at2759"/>
<keyword evidence="1" id="KW-0677">Repeat</keyword>
<accession>A0A843UA39</accession>
<dbReference type="Proteomes" id="UP000652761">
    <property type="component" value="Unassembled WGS sequence"/>
</dbReference>
<name>A0A843UA39_COLES</name>
<feature type="repeat" description="PPR" evidence="2">
    <location>
        <begin position="229"/>
        <end position="263"/>
    </location>
</feature>
<dbReference type="Pfam" id="PF12854">
    <property type="entry name" value="PPR_1"/>
    <property type="match status" value="1"/>
</dbReference>
<evidence type="ECO:0000256" key="2">
    <source>
        <dbReference type="PROSITE-ProRule" id="PRU00708"/>
    </source>
</evidence>
<dbReference type="InterPro" id="IPR011990">
    <property type="entry name" value="TPR-like_helical_dom_sf"/>
</dbReference>
<protein>
    <recommendedName>
        <fullName evidence="5">Pentatricopeptide repeat-containing protein</fullName>
    </recommendedName>
</protein>
<comment type="caution">
    <text evidence="3">The sequence shown here is derived from an EMBL/GenBank/DDBJ whole genome shotgun (WGS) entry which is preliminary data.</text>
</comment>
<dbReference type="PROSITE" id="PS51375">
    <property type="entry name" value="PPR"/>
    <property type="match status" value="4"/>
</dbReference>
<dbReference type="AlphaFoldDB" id="A0A843UA39"/>
<dbReference type="GO" id="GO:0003729">
    <property type="term" value="F:mRNA binding"/>
    <property type="evidence" value="ECO:0007669"/>
    <property type="project" value="TreeGrafter"/>
</dbReference>
<keyword evidence="4" id="KW-1185">Reference proteome</keyword>
<dbReference type="InterPro" id="IPR002885">
    <property type="entry name" value="PPR_rpt"/>
</dbReference>
<proteinExistence type="predicted"/>
<evidence type="ECO:0000313" key="3">
    <source>
        <dbReference type="EMBL" id="MQL80331.1"/>
    </source>
</evidence>
<gene>
    <name evidence="3" type="ORF">Taro_012754</name>
</gene>
<dbReference type="NCBIfam" id="TIGR00756">
    <property type="entry name" value="PPR"/>
    <property type="match status" value="4"/>
</dbReference>
<feature type="repeat" description="PPR" evidence="2">
    <location>
        <begin position="194"/>
        <end position="228"/>
    </location>
</feature>
<dbReference type="Gene3D" id="1.25.40.10">
    <property type="entry name" value="Tetratricopeptide repeat domain"/>
    <property type="match status" value="3"/>
</dbReference>
<feature type="repeat" description="PPR" evidence="2">
    <location>
        <begin position="276"/>
        <end position="310"/>
    </location>
</feature>
<dbReference type="Pfam" id="PF13041">
    <property type="entry name" value="PPR_2"/>
    <property type="match status" value="2"/>
</dbReference>
<feature type="repeat" description="PPR" evidence="2">
    <location>
        <begin position="392"/>
        <end position="426"/>
    </location>
</feature>